<protein>
    <submittedName>
        <fullName evidence="1">Uncharacterized protein</fullName>
    </submittedName>
</protein>
<reference evidence="1" key="1">
    <citation type="submission" date="2020-12" db="EMBL/GenBank/DDBJ databases">
        <authorList>
            <person name="Huq M.A."/>
        </authorList>
    </citation>
    <scope>NUCLEOTIDE SEQUENCE</scope>
    <source>
        <strain evidence="1">MAHUQ-46</strain>
    </source>
</reference>
<dbReference type="EMBL" id="JAELUP010000059">
    <property type="protein sequence ID" value="MBJ6361842.1"/>
    <property type="molecule type" value="Genomic_DNA"/>
</dbReference>
<sequence length="401" mass="45085">ALFNTSSLNFTVFAQNDKKPIYFFNNDINDSAISNFLNSEDIVDNELSITKKFGVISNLVDEGNHLNDLNNYEELAFPIEAVQEKESLKTDLKNYFESGKTIYLYGDSITLHEYEQALNLSQVITAPDDENEMKNGLSKPGFYLANKNSYNIIGFSKKLEKPIYLANFISQENDKIKLNKKEMHLRGVLDNYLAYTNNSGIIKKNVAEAAIVTRQTLANQNTYAYYVYPNGSILKGQINTNVVLKQDDSETDITYDHFSVEAFIETTGFSGNYSRSAEVKMSLPFSSDVIHDWGPSNDSGGSSMTVAIGYPSGVQVSYTYATGGSYNTKDHSSQTNSYGHWKLTLKAFSFDAMPNPFRFKPTISWFSTGKYAAVDVQTNVSMEDLLTTYAPEQKLQVRYSY</sequence>
<dbReference type="AlphaFoldDB" id="A0A934MV83"/>
<dbReference type="Proteomes" id="UP000640274">
    <property type="component" value="Unassembled WGS sequence"/>
</dbReference>
<organism evidence="1 2">
    <name type="scientific">Paenibacillus roseus</name>
    <dbReference type="NCBI Taxonomy" id="2798579"/>
    <lineage>
        <taxon>Bacteria</taxon>
        <taxon>Bacillati</taxon>
        <taxon>Bacillota</taxon>
        <taxon>Bacilli</taxon>
        <taxon>Bacillales</taxon>
        <taxon>Paenibacillaceae</taxon>
        <taxon>Paenibacillus</taxon>
    </lineage>
</organism>
<feature type="non-terminal residue" evidence="1">
    <location>
        <position position="1"/>
    </location>
</feature>
<name>A0A934MV83_9BACL</name>
<comment type="caution">
    <text evidence="1">The sequence shown here is derived from an EMBL/GenBank/DDBJ whole genome shotgun (WGS) entry which is preliminary data.</text>
</comment>
<keyword evidence="2" id="KW-1185">Reference proteome</keyword>
<evidence type="ECO:0000313" key="1">
    <source>
        <dbReference type="EMBL" id="MBJ6361842.1"/>
    </source>
</evidence>
<accession>A0A934MV83</accession>
<evidence type="ECO:0000313" key="2">
    <source>
        <dbReference type="Proteomes" id="UP000640274"/>
    </source>
</evidence>
<gene>
    <name evidence="1" type="ORF">JFN88_11260</name>
</gene>
<dbReference type="RefSeq" id="WP_199019395.1">
    <property type="nucleotide sequence ID" value="NZ_JAELUP010000059.1"/>
</dbReference>
<proteinExistence type="predicted"/>